<evidence type="ECO:0000259" key="8">
    <source>
        <dbReference type="Pfam" id="PF00248"/>
    </source>
</evidence>
<dbReference type="EMBL" id="SACQ01000003">
    <property type="protein sequence ID" value="RVU30992.1"/>
    <property type="molecule type" value="Genomic_DNA"/>
</dbReference>
<dbReference type="GO" id="GO:0051596">
    <property type="term" value="P:methylglyoxal catabolic process"/>
    <property type="evidence" value="ECO:0007669"/>
    <property type="project" value="TreeGrafter"/>
</dbReference>
<comment type="caution">
    <text evidence="9">The sequence shown here is derived from an EMBL/GenBank/DDBJ whole genome shotgun (WGS) entry which is preliminary data.</text>
</comment>
<comment type="similarity">
    <text evidence="1">Belongs to the aldo/keto reductase family.</text>
</comment>
<dbReference type="PIRSF" id="PIRSF000097">
    <property type="entry name" value="AKR"/>
    <property type="match status" value="1"/>
</dbReference>
<dbReference type="InterPro" id="IPR023210">
    <property type="entry name" value="NADP_OxRdtase_dom"/>
</dbReference>
<dbReference type="Pfam" id="PF00248">
    <property type="entry name" value="Aldo_ket_red"/>
    <property type="match status" value="1"/>
</dbReference>
<evidence type="ECO:0000256" key="3">
    <source>
        <dbReference type="ARBA" id="ARBA00023002"/>
    </source>
</evidence>
<dbReference type="PRINTS" id="PR00069">
    <property type="entry name" value="ALDKETRDTASE"/>
</dbReference>
<protein>
    <submittedName>
        <fullName evidence="9">2,5-didehydrogluconate reductase DkgB</fullName>
        <ecNumber evidence="9">1.1.1.346</ecNumber>
    </submittedName>
</protein>
<feature type="binding site" evidence="6">
    <location>
        <position position="98"/>
    </location>
    <ligand>
        <name>substrate</name>
    </ligand>
</feature>
<evidence type="ECO:0000256" key="6">
    <source>
        <dbReference type="PIRSR" id="PIRSR000097-2"/>
    </source>
</evidence>
<feature type="domain" description="NADP-dependent oxidoreductase" evidence="8">
    <location>
        <begin position="6"/>
        <end position="252"/>
    </location>
</feature>
<dbReference type="PANTHER" id="PTHR43827:SF3">
    <property type="entry name" value="NADP-DEPENDENT OXIDOREDUCTASE DOMAIN-CONTAINING PROTEIN"/>
    <property type="match status" value="1"/>
</dbReference>
<sequence length="268" mass="29195">MNTVPKLGMGTFRLEGDVAFMAVKNALLAGYRHIDTAQIYGNEAEVGQAIAASTIARDELFITTKVWLENLSLERFLPSVHESLAKLQIESLDLLLIHWPDMSDDADMHQYLGELAKAKAQGLTRHIGVSNFTNAQLDEAISILGDGAIFTNQVEVHPYLQNRNVIAHCQSHGIQVTGYMPLAVGKVMSDTTLKTIANEHGVSVAEVVLAWQLQQGLVTIPSSTKPANLACNLRALDLLLSADNMAAIGQLDRGERIAAPDFSPLWDQ</sequence>
<reference evidence="9 10" key="1">
    <citation type="submission" date="2019-01" db="EMBL/GenBank/DDBJ databases">
        <authorList>
            <person name="Chen W.-M."/>
        </authorList>
    </citation>
    <scope>NUCLEOTIDE SEQUENCE [LARGE SCALE GENOMIC DNA]</scope>
    <source>
        <strain evidence="9 10">HPM-16</strain>
    </source>
</reference>
<evidence type="ECO:0000256" key="1">
    <source>
        <dbReference type="ARBA" id="ARBA00007905"/>
    </source>
</evidence>
<organism evidence="9 10">
    <name type="scientific">Neptunomonas marina</name>
    <dbReference type="NCBI Taxonomy" id="1815562"/>
    <lineage>
        <taxon>Bacteria</taxon>
        <taxon>Pseudomonadati</taxon>
        <taxon>Pseudomonadota</taxon>
        <taxon>Gammaproteobacteria</taxon>
        <taxon>Oceanospirillales</taxon>
        <taxon>Oceanospirillaceae</taxon>
        <taxon>Neptunomonas</taxon>
    </lineage>
</organism>
<dbReference type="NCBIfam" id="NF008377">
    <property type="entry name" value="PRK11172.1"/>
    <property type="match status" value="1"/>
</dbReference>
<keyword evidence="3 9" id="KW-0560">Oxidoreductase</keyword>
<dbReference type="FunFam" id="3.20.20.100:FF:000002">
    <property type="entry name" value="2,5-diketo-D-gluconic acid reductase A"/>
    <property type="match status" value="1"/>
</dbReference>
<name>A0A437Q8T3_9GAMM</name>
<keyword evidence="2" id="KW-0521">NADP</keyword>
<comment type="catalytic activity">
    <reaction evidence="4">
        <text>hydroxyacetone + NADP(+) = methylglyoxal + NADPH + H(+)</text>
        <dbReference type="Rhea" id="RHEA:27986"/>
        <dbReference type="ChEBI" id="CHEBI:15378"/>
        <dbReference type="ChEBI" id="CHEBI:17158"/>
        <dbReference type="ChEBI" id="CHEBI:27957"/>
        <dbReference type="ChEBI" id="CHEBI:57783"/>
        <dbReference type="ChEBI" id="CHEBI:58349"/>
    </reaction>
</comment>
<dbReference type="AlphaFoldDB" id="A0A437Q8T3"/>
<feature type="site" description="Lowers pKa of active site Tyr" evidence="7">
    <location>
        <position position="65"/>
    </location>
</feature>
<dbReference type="InterPro" id="IPR020471">
    <property type="entry name" value="AKR"/>
</dbReference>
<evidence type="ECO:0000313" key="10">
    <source>
        <dbReference type="Proteomes" id="UP000282818"/>
    </source>
</evidence>
<proteinExistence type="inferred from homology"/>
<keyword evidence="10" id="KW-1185">Reference proteome</keyword>
<dbReference type="InterPro" id="IPR018170">
    <property type="entry name" value="Aldo/ket_reductase_CS"/>
</dbReference>
<dbReference type="PROSITE" id="PS00798">
    <property type="entry name" value="ALDOKETO_REDUCTASE_1"/>
    <property type="match status" value="1"/>
</dbReference>
<accession>A0A437Q8T3</accession>
<evidence type="ECO:0000256" key="7">
    <source>
        <dbReference type="PIRSR" id="PIRSR000097-3"/>
    </source>
</evidence>
<evidence type="ECO:0000313" key="9">
    <source>
        <dbReference type="EMBL" id="RVU30992.1"/>
    </source>
</evidence>
<feature type="active site" description="Proton donor" evidence="5">
    <location>
        <position position="40"/>
    </location>
</feature>
<dbReference type="PANTHER" id="PTHR43827">
    <property type="entry name" value="2,5-DIKETO-D-GLUCONIC ACID REDUCTASE"/>
    <property type="match status" value="1"/>
</dbReference>
<dbReference type="GO" id="GO:1990002">
    <property type="term" value="F:methylglyoxal reductase (NADPH) (acetol producing) activity"/>
    <property type="evidence" value="ECO:0007669"/>
    <property type="project" value="TreeGrafter"/>
</dbReference>
<evidence type="ECO:0000256" key="2">
    <source>
        <dbReference type="ARBA" id="ARBA00022857"/>
    </source>
</evidence>
<dbReference type="Gene3D" id="3.20.20.100">
    <property type="entry name" value="NADP-dependent oxidoreductase domain"/>
    <property type="match status" value="1"/>
</dbReference>
<dbReference type="InterPro" id="IPR036812">
    <property type="entry name" value="NAD(P)_OxRdtase_dom_sf"/>
</dbReference>
<dbReference type="PROSITE" id="PS00062">
    <property type="entry name" value="ALDOKETO_REDUCTASE_2"/>
    <property type="match status" value="1"/>
</dbReference>
<evidence type="ECO:0000256" key="4">
    <source>
        <dbReference type="ARBA" id="ARBA00049445"/>
    </source>
</evidence>
<dbReference type="EC" id="1.1.1.346" evidence="9"/>
<evidence type="ECO:0000256" key="5">
    <source>
        <dbReference type="PIRSR" id="PIRSR000097-1"/>
    </source>
</evidence>
<gene>
    <name evidence="9" type="primary">dkgB</name>
    <name evidence="9" type="ORF">EOE65_08235</name>
</gene>
<dbReference type="SUPFAM" id="SSF51430">
    <property type="entry name" value="NAD(P)-linked oxidoreductase"/>
    <property type="match status" value="1"/>
</dbReference>
<dbReference type="RefSeq" id="WP_127693837.1">
    <property type="nucleotide sequence ID" value="NZ_SACQ01000003.1"/>
</dbReference>
<dbReference type="Proteomes" id="UP000282818">
    <property type="component" value="Unassembled WGS sequence"/>
</dbReference>